<sequence length="37" mass="4650">MVRQSPRMRFPKLRSWRGCSRLVKEQRTRLYIIWSAR</sequence>
<gene>
    <name evidence="8" type="ORF">MANES_15G022400</name>
</gene>
<dbReference type="InterPro" id="IPR012552">
    <property type="entry name" value="DVL"/>
</dbReference>
<keyword evidence="4" id="KW-0812">Transmembrane</keyword>
<dbReference type="EMBL" id="CM004401">
    <property type="protein sequence ID" value="OAY27867.1"/>
    <property type="molecule type" value="Genomic_DNA"/>
</dbReference>
<name>A0A2C9UDA2_MANES</name>
<dbReference type="GO" id="GO:0008285">
    <property type="term" value="P:negative regulation of cell population proliferation"/>
    <property type="evidence" value="ECO:0007669"/>
    <property type="project" value="InterPro"/>
</dbReference>
<keyword evidence="5" id="KW-1133">Transmembrane helix</keyword>
<keyword evidence="6" id="KW-0472">Membrane</keyword>
<evidence type="ECO:0000256" key="4">
    <source>
        <dbReference type="ARBA" id="ARBA00022692"/>
    </source>
</evidence>
<evidence type="ECO:0000256" key="6">
    <source>
        <dbReference type="ARBA" id="ARBA00023136"/>
    </source>
</evidence>
<protein>
    <submittedName>
        <fullName evidence="8">Uncharacterized protein</fullName>
    </submittedName>
</protein>
<evidence type="ECO:0000256" key="2">
    <source>
        <dbReference type="ARBA" id="ARBA00022473"/>
    </source>
</evidence>
<dbReference type="AlphaFoldDB" id="A0A2C9UDA2"/>
<keyword evidence="2" id="KW-0217">Developmental protein</keyword>
<accession>A0A2C9UDA2</accession>
<reference evidence="8" key="1">
    <citation type="submission" date="2016-02" db="EMBL/GenBank/DDBJ databases">
        <title>WGS assembly of Manihot esculenta.</title>
        <authorList>
            <person name="Bredeson J.V."/>
            <person name="Prochnik S.E."/>
            <person name="Lyons J.B."/>
            <person name="Schmutz J."/>
            <person name="Grimwood J."/>
            <person name="Vrebalov J."/>
            <person name="Bart R.S."/>
            <person name="Amuge T."/>
            <person name="Ferguson M.E."/>
            <person name="Green R."/>
            <person name="Putnam N."/>
            <person name="Stites J."/>
            <person name="Rounsley S."/>
            <person name="Rokhsar D.S."/>
        </authorList>
    </citation>
    <scope>NUCLEOTIDE SEQUENCE [LARGE SCALE GENOMIC DNA]</scope>
    <source>
        <tissue evidence="8">Leaf</tissue>
    </source>
</reference>
<dbReference type="GO" id="GO:0005886">
    <property type="term" value="C:plasma membrane"/>
    <property type="evidence" value="ECO:0007669"/>
    <property type="project" value="UniProtKB-SubCell"/>
</dbReference>
<evidence type="ECO:0000256" key="7">
    <source>
        <dbReference type="ARBA" id="ARBA00024340"/>
    </source>
</evidence>
<dbReference type="GO" id="GO:0048367">
    <property type="term" value="P:shoot system development"/>
    <property type="evidence" value="ECO:0007669"/>
    <property type="project" value="UniProtKB-ARBA"/>
</dbReference>
<evidence type="ECO:0000256" key="5">
    <source>
        <dbReference type="ARBA" id="ARBA00022989"/>
    </source>
</evidence>
<proteinExistence type="inferred from homology"/>
<keyword evidence="3" id="KW-1003">Cell membrane</keyword>
<evidence type="ECO:0000256" key="1">
    <source>
        <dbReference type="ARBA" id="ARBA00004162"/>
    </source>
</evidence>
<dbReference type="Pfam" id="PF08137">
    <property type="entry name" value="DVL"/>
    <property type="match status" value="1"/>
</dbReference>
<organism evidence="8">
    <name type="scientific">Manihot esculenta</name>
    <name type="common">Cassava</name>
    <name type="synonym">Jatropha manihot</name>
    <dbReference type="NCBI Taxonomy" id="3983"/>
    <lineage>
        <taxon>Eukaryota</taxon>
        <taxon>Viridiplantae</taxon>
        <taxon>Streptophyta</taxon>
        <taxon>Embryophyta</taxon>
        <taxon>Tracheophyta</taxon>
        <taxon>Spermatophyta</taxon>
        <taxon>Magnoliopsida</taxon>
        <taxon>eudicotyledons</taxon>
        <taxon>Gunneridae</taxon>
        <taxon>Pentapetalae</taxon>
        <taxon>rosids</taxon>
        <taxon>fabids</taxon>
        <taxon>Malpighiales</taxon>
        <taxon>Euphorbiaceae</taxon>
        <taxon>Crotonoideae</taxon>
        <taxon>Manihoteae</taxon>
        <taxon>Manihot</taxon>
    </lineage>
</organism>
<comment type="subcellular location">
    <subcellularLocation>
        <location evidence="1">Cell membrane</location>
        <topology evidence="1">Single-pass membrane protein</topology>
    </subcellularLocation>
</comment>
<comment type="similarity">
    <text evidence="7">Belongs to the DVL/RTFL small polypeptides family.</text>
</comment>
<evidence type="ECO:0000313" key="8">
    <source>
        <dbReference type="EMBL" id="OAY27867.1"/>
    </source>
</evidence>
<evidence type="ECO:0000256" key="3">
    <source>
        <dbReference type="ARBA" id="ARBA00022475"/>
    </source>
</evidence>